<gene>
    <name evidence="2" type="ORF">THAOC_16299</name>
</gene>
<proteinExistence type="predicted"/>
<evidence type="ECO:0000313" key="3">
    <source>
        <dbReference type="Proteomes" id="UP000266841"/>
    </source>
</evidence>
<sequence length="543" mass="60229">MPACVMHSGAPSIKDLPVGSRICIKVNNNPKSNDSATVMFVRVESNDAERPFAWRCLHPKPKHSSSSLPTRGGQSFCGEVTAGTTGNTNTYSLFRHARSKHFKDSVYSPRKIRRSSLDQVDKGNMRNVLFSLAEGVEVEPEKLEEMRARKVLVQNFDLRPCLGCSWCDKGEGGRSNVLCSVCRMLKDDFGWNCHVSSSTGVITFRQKRVKFYGIDSYLRGSTKDVSETVDKYDCVELSSLLEGMFILFKDEAFVGRKIKAASPSSSTRSKPLRSNGGSKRKISDMREDGWVCSKCFHINSTAKRKCICGVSWGPKRGKVVKQETTDLPPIDTKLPSDMKTPPHESKSTVCERGKVIEPKVVELPTITRLLQEPDGLSGVLRNDVLGLYRTYFGTNATIAAKIMLCLGTGGIPPVVEQEIPFCQDAGTDKSRFIGVYRMDAGKWGVGIPQFYVEGRNGSKRCIPPKVSTVNNGQVLYLRTDVQCEELAGKLFAFQYKAMYGPQLSSHGKKARRSLNQQDQGPTMSEEPATTDDNEEKEVAEIDR</sequence>
<protein>
    <recommendedName>
        <fullName evidence="4">RanBP2-type domain-containing protein</fullName>
    </recommendedName>
</protein>
<comment type="caution">
    <text evidence="2">The sequence shown here is derived from an EMBL/GenBank/DDBJ whole genome shotgun (WGS) entry which is preliminary data.</text>
</comment>
<organism evidence="2 3">
    <name type="scientific">Thalassiosira oceanica</name>
    <name type="common">Marine diatom</name>
    <dbReference type="NCBI Taxonomy" id="159749"/>
    <lineage>
        <taxon>Eukaryota</taxon>
        <taxon>Sar</taxon>
        <taxon>Stramenopiles</taxon>
        <taxon>Ochrophyta</taxon>
        <taxon>Bacillariophyta</taxon>
        <taxon>Coscinodiscophyceae</taxon>
        <taxon>Thalassiosirophycidae</taxon>
        <taxon>Thalassiosirales</taxon>
        <taxon>Thalassiosiraceae</taxon>
        <taxon>Thalassiosira</taxon>
    </lineage>
</organism>
<dbReference type="OrthoDB" id="10688044at2759"/>
<evidence type="ECO:0000313" key="2">
    <source>
        <dbReference type="EMBL" id="EJK63064.1"/>
    </source>
</evidence>
<feature type="compositionally biased region" description="Polar residues" evidence="1">
    <location>
        <begin position="513"/>
        <end position="522"/>
    </location>
</feature>
<dbReference type="Proteomes" id="UP000266841">
    <property type="component" value="Unassembled WGS sequence"/>
</dbReference>
<accession>K0SDL4</accession>
<reference evidence="2 3" key="1">
    <citation type="journal article" date="2012" name="Genome Biol.">
        <title>Genome and low-iron response of an oceanic diatom adapted to chronic iron limitation.</title>
        <authorList>
            <person name="Lommer M."/>
            <person name="Specht M."/>
            <person name="Roy A.S."/>
            <person name="Kraemer L."/>
            <person name="Andreson R."/>
            <person name="Gutowska M.A."/>
            <person name="Wolf J."/>
            <person name="Bergner S.V."/>
            <person name="Schilhabel M.B."/>
            <person name="Klostermeier U.C."/>
            <person name="Beiko R.G."/>
            <person name="Rosenstiel P."/>
            <person name="Hippler M."/>
            <person name="Laroche J."/>
        </authorList>
    </citation>
    <scope>NUCLEOTIDE SEQUENCE [LARGE SCALE GENOMIC DNA]</scope>
    <source>
        <strain evidence="2 3">CCMP1005</strain>
    </source>
</reference>
<feature type="region of interest" description="Disordered" evidence="1">
    <location>
        <begin position="327"/>
        <end position="348"/>
    </location>
</feature>
<evidence type="ECO:0008006" key="4">
    <source>
        <dbReference type="Google" id="ProtNLM"/>
    </source>
</evidence>
<dbReference type="AlphaFoldDB" id="K0SDL4"/>
<dbReference type="eggNOG" id="ENOG502TAYZ">
    <property type="taxonomic scope" value="Eukaryota"/>
</dbReference>
<feature type="region of interest" description="Disordered" evidence="1">
    <location>
        <begin position="504"/>
        <end position="543"/>
    </location>
</feature>
<name>K0SDL4_THAOC</name>
<evidence type="ECO:0000256" key="1">
    <source>
        <dbReference type="SAM" id="MobiDB-lite"/>
    </source>
</evidence>
<keyword evidence="3" id="KW-1185">Reference proteome</keyword>
<feature type="region of interest" description="Disordered" evidence="1">
    <location>
        <begin position="260"/>
        <end position="282"/>
    </location>
</feature>
<feature type="compositionally biased region" description="Basic and acidic residues" evidence="1">
    <location>
        <begin position="334"/>
        <end position="348"/>
    </location>
</feature>
<dbReference type="EMBL" id="AGNL01018460">
    <property type="protein sequence ID" value="EJK63064.1"/>
    <property type="molecule type" value="Genomic_DNA"/>
</dbReference>